<proteinExistence type="predicted"/>
<comment type="caution">
    <text evidence="2">The sequence shown here is derived from an EMBL/GenBank/DDBJ whole genome shotgun (WGS) entry which is preliminary data.</text>
</comment>
<reference evidence="2 3" key="2">
    <citation type="submission" date="2021-10" db="EMBL/GenBank/DDBJ databases">
        <authorList>
            <person name="Piombo E."/>
        </authorList>
    </citation>
    <scope>NUCLEOTIDE SEQUENCE [LARGE SCALE GENOMIC DNA]</scope>
</reference>
<keyword evidence="3" id="KW-1185">Reference proteome</keyword>
<dbReference type="Proteomes" id="UP000754883">
    <property type="component" value="Unassembled WGS sequence"/>
</dbReference>
<gene>
    <name evidence="2" type="ORF">CBYS24578_00000648</name>
</gene>
<name>A0A9N9U412_9HYPO</name>
<reference evidence="3" key="1">
    <citation type="submission" date="2019-06" db="EMBL/GenBank/DDBJ databases">
        <authorList>
            <person name="Broberg M."/>
        </authorList>
    </citation>
    <scope>NUCLEOTIDE SEQUENCE [LARGE SCALE GENOMIC DNA]</scope>
</reference>
<protein>
    <submittedName>
        <fullName evidence="2">Uncharacterized protein</fullName>
    </submittedName>
</protein>
<sequence>MVRVPQTSAEWKRALIAIKKDYLERKYRSCLKQCLDLLDGAKVARTAKAVHLIYLHFYAASTLESQLRCLHQASEFRMELLKQAQDHYYRASVLAEAELENVGYLLRSSAASSLTNSQYSFMSSQDSLSTRMSSPSPTFESEDIEKRLSIANHSTPTEPYVRPDSPTLGPVSIFSPSTSPEPGARELPVEEPTEALRSWTASPTESPDQLLSPSPICDDETVNKAQALHRYASAITFIRRQIAHHVLTSKETPSPPAPSNEEMRALDLKARISRLRAEGWQRKRFDPRRYDALCENALSDLAD</sequence>
<feature type="region of interest" description="Disordered" evidence="1">
    <location>
        <begin position="152"/>
        <end position="214"/>
    </location>
</feature>
<dbReference type="EMBL" id="CABFNO020001240">
    <property type="protein sequence ID" value="CAG9971714.1"/>
    <property type="molecule type" value="Genomic_DNA"/>
</dbReference>
<accession>A0A9N9U412</accession>
<evidence type="ECO:0000256" key="1">
    <source>
        <dbReference type="SAM" id="MobiDB-lite"/>
    </source>
</evidence>
<evidence type="ECO:0000313" key="2">
    <source>
        <dbReference type="EMBL" id="CAG9971714.1"/>
    </source>
</evidence>
<dbReference type="AlphaFoldDB" id="A0A9N9U412"/>
<feature type="compositionally biased region" description="Polar residues" evidence="1">
    <location>
        <begin position="199"/>
        <end position="212"/>
    </location>
</feature>
<organism evidence="2 3">
    <name type="scientific">Clonostachys byssicola</name>
    <dbReference type="NCBI Taxonomy" id="160290"/>
    <lineage>
        <taxon>Eukaryota</taxon>
        <taxon>Fungi</taxon>
        <taxon>Dikarya</taxon>
        <taxon>Ascomycota</taxon>
        <taxon>Pezizomycotina</taxon>
        <taxon>Sordariomycetes</taxon>
        <taxon>Hypocreomycetidae</taxon>
        <taxon>Hypocreales</taxon>
        <taxon>Bionectriaceae</taxon>
        <taxon>Clonostachys</taxon>
    </lineage>
</organism>
<evidence type="ECO:0000313" key="3">
    <source>
        <dbReference type="Proteomes" id="UP000754883"/>
    </source>
</evidence>
<dbReference type="OrthoDB" id="3641178at2759"/>